<keyword evidence="1" id="KW-0802">TPR repeat</keyword>
<dbReference type="GO" id="GO:0042834">
    <property type="term" value="F:peptidoglycan binding"/>
    <property type="evidence" value="ECO:0007669"/>
    <property type="project" value="InterPro"/>
</dbReference>
<dbReference type="PROSITE" id="PS50005">
    <property type="entry name" value="TPR"/>
    <property type="match status" value="1"/>
</dbReference>
<sequence>MRVLIPSTLALALSLASAPTALSAQALVQAVPGSTDADRLGDTMRRLATNPGDLSALLDAGELSLRVDDLSGAASLFARADKVDPRNARAKAGMGAILVRAERPGEALRYFAQAESLGLAPARMAADRGFAYDLIGEQERAQRDYRLALKTESNDELLRRYALSLGISGRREQALAVLEPLIRRSDRGAWRARAFVLAMTGDVPGATTIASTMMPGGTAQGLQPFFQQLPSLGASDRAFAVHFGEIRPTPERLADARLAPALMPLAPEPQPQVAVASVQPARTDDRRDDRRGRSGRDRRAEREARRAAALASVRPALTSAPARVAATTVVQPVPARVGSVGQPAPTQAASVPQPGQFATARPVQTPAFPSQVGPSQPATPALAANTGTANAGVQARPFATAPVQVPAPVPGALATRTAPPATQPAPMGLASSSAASAARPFSTQPAPVGSGANPALSAVRPPSPPAPVTLASNPATASGRGTTVAPGFVTDTGGAVAPATAPNPGVLAAAAESSTSVSAVNPAGSAPVAVASMAAAPAVPAPIAPPPPIRPAQDSVLARIIANLSIPAAELNVAPGRARASVAEARARAAEDSAERRAAVRRLASAEPLRAETGARRRRGTTEADAGEDEGAAPAARTRTGSAAPGRRRGSSAELAEAEAPVRTSVTRDRRGRRVVRTEIVEADAPGATSSARSRRGQVDADEATPRAGKRGAKTELAAKDTATGGRGSRNRKDEDEDTGKAGKGSTRTASGRDGKTEGRADKAEAGRVWVQVATGARDADLPKAWSTVRNKAPEVFKGRSGYATPLRSTNRVVTGPFKTQAEAQAFVNGLAKKGVAASTFTSDAGQKIAKLPTDK</sequence>
<protein>
    <submittedName>
        <fullName evidence="5">Tetratricopeptide (TPR) repeat protein</fullName>
    </submittedName>
</protein>
<feature type="region of interest" description="Disordered" evidence="2">
    <location>
        <begin position="410"/>
        <end position="484"/>
    </location>
</feature>
<dbReference type="RefSeq" id="WP_184058410.1">
    <property type="nucleotide sequence ID" value="NZ_JACIJK010000007.1"/>
</dbReference>
<feature type="compositionally biased region" description="Basic and acidic residues" evidence="2">
    <location>
        <begin position="589"/>
        <end position="598"/>
    </location>
</feature>
<dbReference type="SUPFAM" id="SSF48452">
    <property type="entry name" value="TPR-like"/>
    <property type="match status" value="1"/>
</dbReference>
<feature type="region of interest" description="Disordered" evidence="2">
    <location>
        <begin position="264"/>
        <end position="312"/>
    </location>
</feature>
<dbReference type="InterPro" id="IPR011990">
    <property type="entry name" value="TPR-like_helical_dom_sf"/>
</dbReference>
<comment type="caution">
    <text evidence="5">The sequence shown here is derived from an EMBL/GenBank/DDBJ whole genome shotgun (WGS) entry which is preliminary data.</text>
</comment>
<keyword evidence="3" id="KW-0732">Signal</keyword>
<evidence type="ECO:0000313" key="6">
    <source>
        <dbReference type="Proteomes" id="UP000546200"/>
    </source>
</evidence>
<evidence type="ECO:0000256" key="2">
    <source>
        <dbReference type="SAM" id="MobiDB-lite"/>
    </source>
</evidence>
<feature type="chain" id="PRO_5030803256" evidence="3">
    <location>
        <begin position="27"/>
        <end position="856"/>
    </location>
</feature>
<feature type="compositionally biased region" description="Basic and acidic residues" evidence="2">
    <location>
        <begin position="751"/>
        <end position="765"/>
    </location>
</feature>
<evidence type="ECO:0000259" key="4">
    <source>
        <dbReference type="PROSITE" id="PS51724"/>
    </source>
</evidence>
<reference evidence="5 6" key="1">
    <citation type="submission" date="2020-08" db="EMBL/GenBank/DDBJ databases">
        <title>Genomic Encyclopedia of Type Strains, Phase IV (KMG-IV): sequencing the most valuable type-strain genomes for metagenomic binning, comparative biology and taxonomic classification.</title>
        <authorList>
            <person name="Goeker M."/>
        </authorList>
    </citation>
    <scope>NUCLEOTIDE SEQUENCE [LARGE SCALE GENOMIC DNA]</scope>
    <source>
        <strain evidence="5 6">DSM 100044</strain>
    </source>
</reference>
<feature type="region of interest" description="Disordered" evidence="2">
    <location>
        <begin position="589"/>
        <end position="765"/>
    </location>
</feature>
<dbReference type="Proteomes" id="UP000546200">
    <property type="component" value="Unassembled WGS sequence"/>
</dbReference>
<feature type="signal peptide" evidence="3">
    <location>
        <begin position="1"/>
        <end position="26"/>
    </location>
</feature>
<evidence type="ECO:0000256" key="1">
    <source>
        <dbReference type="PROSITE-ProRule" id="PRU00339"/>
    </source>
</evidence>
<accession>A0A7W9BEQ1</accession>
<gene>
    <name evidence="5" type="ORF">FHS94_002641</name>
</gene>
<dbReference type="InterPro" id="IPR007730">
    <property type="entry name" value="SPOR-like_dom"/>
</dbReference>
<name>A0A7W9BEQ1_9SPHN</name>
<evidence type="ECO:0000313" key="5">
    <source>
        <dbReference type="EMBL" id="MBB5715786.1"/>
    </source>
</evidence>
<dbReference type="PROSITE" id="PS51724">
    <property type="entry name" value="SPOR"/>
    <property type="match status" value="1"/>
</dbReference>
<dbReference type="Gene3D" id="1.25.40.10">
    <property type="entry name" value="Tetratricopeptide repeat domain"/>
    <property type="match status" value="1"/>
</dbReference>
<feature type="compositionally biased region" description="Basic and acidic residues" evidence="2">
    <location>
        <begin position="282"/>
        <end position="306"/>
    </location>
</feature>
<evidence type="ECO:0000256" key="3">
    <source>
        <dbReference type="SAM" id="SignalP"/>
    </source>
</evidence>
<dbReference type="InterPro" id="IPR019734">
    <property type="entry name" value="TPR_rpt"/>
</dbReference>
<proteinExistence type="predicted"/>
<feature type="domain" description="SPOR" evidence="4">
    <location>
        <begin position="763"/>
        <end position="844"/>
    </location>
</feature>
<keyword evidence="6" id="KW-1185">Reference proteome</keyword>
<feature type="compositionally biased region" description="Low complexity" evidence="2">
    <location>
        <begin position="410"/>
        <end position="438"/>
    </location>
</feature>
<feature type="repeat" description="TPR" evidence="1">
    <location>
        <begin position="54"/>
        <end position="87"/>
    </location>
</feature>
<dbReference type="AlphaFoldDB" id="A0A7W9BEQ1"/>
<dbReference type="EMBL" id="JACIJK010000007">
    <property type="protein sequence ID" value="MBB5715786.1"/>
    <property type="molecule type" value="Genomic_DNA"/>
</dbReference>
<organism evidence="5 6">
    <name type="scientific">Sphingomonas aerophila</name>
    <dbReference type="NCBI Taxonomy" id="1344948"/>
    <lineage>
        <taxon>Bacteria</taxon>
        <taxon>Pseudomonadati</taxon>
        <taxon>Pseudomonadota</taxon>
        <taxon>Alphaproteobacteria</taxon>
        <taxon>Sphingomonadales</taxon>
        <taxon>Sphingomonadaceae</taxon>
        <taxon>Sphingomonas</taxon>
    </lineage>
</organism>
<feature type="region of interest" description="Disordered" evidence="2">
    <location>
        <begin position="339"/>
        <end position="388"/>
    </location>
</feature>
<feature type="compositionally biased region" description="Low complexity" evidence="2">
    <location>
        <begin position="378"/>
        <end position="388"/>
    </location>
</feature>
<dbReference type="Pfam" id="PF05036">
    <property type="entry name" value="SPOR"/>
    <property type="match status" value="1"/>
</dbReference>